<keyword evidence="3" id="KW-0808">Transferase</keyword>
<dbReference type="RefSeq" id="WP_075443225.1">
    <property type="nucleotide sequence ID" value="NZ_FOQK01000010.1"/>
</dbReference>
<accession>A0A1I3EI50</accession>
<sequence length="392" mass="45152">MMNIHHALQQQNYESYVVWGRGRKTENEYEYSMEDILGICIHGVMTRLFDQTGFWSMHATRKLIAFIEKIKPDIIHLHNLHGYYINIDLLYEYLKKTKVKVVWTLHDCWAITGHCAHFQIPRCNKWQDGCGKCVKKMSYPASFFVDGSKKNWERKKRIFASVESSIVVPSRWLGDIIKKSYLRNNSITIINNGVDLDLFRPRKTSFKIKYGIENKNIVLGVASEWTEQKGINDFLKLRNYLDDSILLVMVGVTKKQRKKLPVGIIGIERTNNAKELAAIYSSADVFLNTTYEDTYPTVNMEALACGCPVITYDTGGALESACLGDYEYKPHGKAFRKLGTNSVCIEELADNVKMMINKKKNIKACRSVAKKNHDVHTQNLKYIELYKRILVP</sequence>
<dbReference type="AlphaFoldDB" id="A0A1I3EI50"/>
<organism evidence="3 4">
    <name type="scientific">Selenomonas ruminantium</name>
    <dbReference type="NCBI Taxonomy" id="971"/>
    <lineage>
        <taxon>Bacteria</taxon>
        <taxon>Bacillati</taxon>
        <taxon>Bacillota</taxon>
        <taxon>Negativicutes</taxon>
        <taxon>Selenomonadales</taxon>
        <taxon>Selenomonadaceae</taxon>
        <taxon>Selenomonas</taxon>
    </lineage>
</organism>
<dbReference type="OrthoDB" id="9801609at2"/>
<protein>
    <submittedName>
        <fullName evidence="3">Glycosyltransferase involved in cell wall bisynthesis</fullName>
    </submittedName>
</protein>
<dbReference type="Pfam" id="PF00534">
    <property type="entry name" value="Glycos_transf_1"/>
    <property type="match status" value="1"/>
</dbReference>
<dbReference type="InterPro" id="IPR050194">
    <property type="entry name" value="Glycosyltransferase_grp1"/>
</dbReference>
<gene>
    <name evidence="3" type="ORF">SAMN04487861_11045</name>
</gene>
<dbReference type="PANTHER" id="PTHR45947">
    <property type="entry name" value="SULFOQUINOVOSYL TRANSFERASE SQD2"/>
    <property type="match status" value="1"/>
</dbReference>
<dbReference type="Pfam" id="PF13439">
    <property type="entry name" value="Glyco_transf_4"/>
    <property type="match status" value="1"/>
</dbReference>
<name>A0A1I3EI50_SELRU</name>
<dbReference type="InterPro" id="IPR001296">
    <property type="entry name" value="Glyco_trans_1"/>
</dbReference>
<evidence type="ECO:0000259" key="1">
    <source>
        <dbReference type="Pfam" id="PF00534"/>
    </source>
</evidence>
<feature type="domain" description="Glycosyl transferase family 1" evidence="1">
    <location>
        <begin position="206"/>
        <end position="325"/>
    </location>
</feature>
<dbReference type="Proteomes" id="UP000183639">
    <property type="component" value="Unassembled WGS sequence"/>
</dbReference>
<dbReference type="EMBL" id="FOQK01000010">
    <property type="protein sequence ID" value="SFH98391.1"/>
    <property type="molecule type" value="Genomic_DNA"/>
</dbReference>
<reference evidence="3 4" key="1">
    <citation type="submission" date="2016-10" db="EMBL/GenBank/DDBJ databases">
        <authorList>
            <person name="de Groot N.N."/>
        </authorList>
    </citation>
    <scope>NUCLEOTIDE SEQUENCE [LARGE SCALE GENOMIC DNA]</scope>
    <source>
        <strain evidence="3 4">Z108</strain>
    </source>
</reference>
<evidence type="ECO:0000313" key="4">
    <source>
        <dbReference type="Proteomes" id="UP000183639"/>
    </source>
</evidence>
<dbReference type="SUPFAM" id="SSF53756">
    <property type="entry name" value="UDP-Glycosyltransferase/glycogen phosphorylase"/>
    <property type="match status" value="1"/>
</dbReference>
<dbReference type="Gene3D" id="3.40.50.2000">
    <property type="entry name" value="Glycogen Phosphorylase B"/>
    <property type="match status" value="2"/>
</dbReference>
<evidence type="ECO:0000259" key="2">
    <source>
        <dbReference type="Pfam" id="PF13439"/>
    </source>
</evidence>
<dbReference type="PANTHER" id="PTHR45947:SF3">
    <property type="entry name" value="SULFOQUINOVOSYL TRANSFERASE SQD2"/>
    <property type="match status" value="1"/>
</dbReference>
<dbReference type="InterPro" id="IPR028098">
    <property type="entry name" value="Glyco_trans_4-like_N"/>
</dbReference>
<evidence type="ECO:0000313" key="3">
    <source>
        <dbReference type="EMBL" id="SFH98391.1"/>
    </source>
</evidence>
<dbReference type="GO" id="GO:0016757">
    <property type="term" value="F:glycosyltransferase activity"/>
    <property type="evidence" value="ECO:0007669"/>
    <property type="project" value="InterPro"/>
</dbReference>
<feature type="domain" description="Glycosyltransferase subfamily 4-like N-terminal" evidence="2">
    <location>
        <begin position="2"/>
        <end position="197"/>
    </location>
</feature>
<proteinExistence type="predicted"/>